<dbReference type="EMBL" id="JAWDGP010003173">
    <property type="protein sequence ID" value="KAK3776861.1"/>
    <property type="molecule type" value="Genomic_DNA"/>
</dbReference>
<comment type="similarity">
    <text evidence="2">Belongs to the tumor necrosis factor family.</text>
</comment>
<evidence type="ECO:0000313" key="8">
    <source>
        <dbReference type="EMBL" id="KAK3776861.1"/>
    </source>
</evidence>
<keyword evidence="4 6" id="KW-0472">Membrane</keyword>
<feature type="compositionally biased region" description="Gly residues" evidence="5">
    <location>
        <begin position="27"/>
        <end position="45"/>
    </location>
</feature>
<keyword evidence="6" id="KW-1133">Transmembrane helix</keyword>
<dbReference type="Pfam" id="PF00229">
    <property type="entry name" value="TNF"/>
    <property type="match status" value="1"/>
</dbReference>
<feature type="region of interest" description="Disordered" evidence="5">
    <location>
        <begin position="1"/>
        <end position="93"/>
    </location>
</feature>
<dbReference type="PROSITE" id="PS50049">
    <property type="entry name" value="THD_2"/>
    <property type="match status" value="1"/>
</dbReference>
<proteinExistence type="inferred from homology"/>
<organism evidence="8 9">
    <name type="scientific">Elysia crispata</name>
    <name type="common">lettuce slug</name>
    <dbReference type="NCBI Taxonomy" id="231223"/>
    <lineage>
        <taxon>Eukaryota</taxon>
        <taxon>Metazoa</taxon>
        <taxon>Spiralia</taxon>
        <taxon>Lophotrochozoa</taxon>
        <taxon>Mollusca</taxon>
        <taxon>Gastropoda</taxon>
        <taxon>Heterobranchia</taxon>
        <taxon>Euthyneura</taxon>
        <taxon>Panpulmonata</taxon>
        <taxon>Sacoglossa</taxon>
        <taxon>Placobranchoidea</taxon>
        <taxon>Plakobranchidae</taxon>
        <taxon>Elysia</taxon>
    </lineage>
</organism>
<comment type="subcellular location">
    <subcellularLocation>
        <location evidence="1">Membrane</location>
    </subcellularLocation>
</comment>
<evidence type="ECO:0000256" key="6">
    <source>
        <dbReference type="SAM" id="Phobius"/>
    </source>
</evidence>
<evidence type="ECO:0000256" key="2">
    <source>
        <dbReference type="ARBA" id="ARBA00008670"/>
    </source>
</evidence>
<keyword evidence="6" id="KW-0812">Transmembrane</keyword>
<dbReference type="GO" id="GO:0006955">
    <property type="term" value="P:immune response"/>
    <property type="evidence" value="ECO:0007669"/>
    <property type="project" value="InterPro"/>
</dbReference>
<reference evidence="8" key="1">
    <citation type="journal article" date="2023" name="G3 (Bethesda)">
        <title>A reference genome for the long-term kleptoplast-retaining sea slug Elysia crispata morphotype clarki.</title>
        <authorList>
            <person name="Eastman K.E."/>
            <person name="Pendleton A.L."/>
            <person name="Shaikh M.A."/>
            <person name="Suttiyut T."/>
            <person name="Ogas R."/>
            <person name="Tomko P."/>
            <person name="Gavelis G."/>
            <person name="Widhalm J.R."/>
            <person name="Wisecaver J.H."/>
        </authorList>
    </citation>
    <scope>NUCLEOTIDE SEQUENCE</scope>
    <source>
        <strain evidence="8">ECLA1</strain>
    </source>
</reference>
<feature type="compositionally biased region" description="Polar residues" evidence="5">
    <location>
        <begin position="13"/>
        <end position="23"/>
    </location>
</feature>
<feature type="compositionally biased region" description="Basic residues" evidence="5">
    <location>
        <begin position="57"/>
        <end position="81"/>
    </location>
</feature>
<dbReference type="SMART" id="SM00207">
    <property type="entry name" value="TNF"/>
    <property type="match status" value="1"/>
</dbReference>
<evidence type="ECO:0000259" key="7">
    <source>
        <dbReference type="PROSITE" id="PS50049"/>
    </source>
</evidence>
<feature type="transmembrane region" description="Helical" evidence="6">
    <location>
        <begin position="129"/>
        <end position="155"/>
    </location>
</feature>
<dbReference type="PANTHER" id="PTHR11471:SF13">
    <property type="entry name" value="TNF FAMILY PROFILE DOMAIN-CONTAINING PROTEIN"/>
    <property type="match status" value="1"/>
</dbReference>
<evidence type="ECO:0000256" key="5">
    <source>
        <dbReference type="SAM" id="MobiDB-lite"/>
    </source>
</evidence>
<comment type="caution">
    <text evidence="8">The sequence shown here is derived from an EMBL/GenBank/DDBJ whole genome shotgun (WGS) entry which is preliminary data.</text>
</comment>
<dbReference type="Proteomes" id="UP001283361">
    <property type="component" value="Unassembled WGS sequence"/>
</dbReference>
<dbReference type="SUPFAM" id="SSF49842">
    <property type="entry name" value="TNF-like"/>
    <property type="match status" value="1"/>
</dbReference>
<dbReference type="GO" id="GO:0005125">
    <property type="term" value="F:cytokine activity"/>
    <property type="evidence" value="ECO:0007669"/>
    <property type="project" value="UniProtKB-KW"/>
</dbReference>
<evidence type="ECO:0000313" key="9">
    <source>
        <dbReference type="Proteomes" id="UP001283361"/>
    </source>
</evidence>
<dbReference type="Gene3D" id="2.60.120.40">
    <property type="match status" value="1"/>
</dbReference>
<dbReference type="InterPro" id="IPR006052">
    <property type="entry name" value="TNF_dom"/>
</dbReference>
<keyword evidence="3" id="KW-0202">Cytokine</keyword>
<dbReference type="GO" id="GO:0005615">
    <property type="term" value="C:extracellular space"/>
    <property type="evidence" value="ECO:0007669"/>
    <property type="project" value="UniProtKB-KW"/>
</dbReference>
<protein>
    <recommendedName>
        <fullName evidence="7">THD domain-containing protein</fullName>
    </recommendedName>
</protein>
<evidence type="ECO:0000256" key="3">
    <source>
        <dbReference type="ARBA" id="ARBA00022514"/>
    </source>
</evidence>
<feature type="region of interest" description="Disordered" evidence="5">
    <location>
        <begin position="248"/>
        <end position="267"/>
    </location>
</feature>
<dbReference type="AlphaFoldDB" id="A0AAE0ZXQ5"/>
<dbReference type="GO" id="GO:0016020">
    <property type="term" value="C:membrane"/>
    <property type="evidence" value="ECO:0007669"/>
    <property type="project" value="UniProtKB-SubCell"/>
</dbReference>
<accession>A0AAE0ZXQ5</accession>
<dbReference type="InterPro" id="IPR008983">
    <property type="entry name" value="Tumour_necrosis_fac-like_dom"/>
</dbReference>
<evidence type="ECO:0000256" key="4">
    <source>
        <dbReference type="ARBA" id="ARBA00023136"/>
    </source>
</evidence>
<feature type="domain" description="THD" evidence="7">
    <location>
        <begin position="285"/>
        <end position="427"/>
    </location>
</feature>
<gene>
    <name evidence="8" type="ORF">RRG08_024635</name>
</gene>
<name>A0AAE0ZXQ5_9GAST</name>
<dbReference type="PANTHER" id="PTHR11471">
    <property type="entry name" value="TUMOR NECROSIS FACTOR FAMILY MEMBER"/>
    <property type="match status" value="1"/>
</dbReference>
<sequence>MAKDTRVTFDSPADNNNGTNGAMSPNGMGGGGGGGGGPGTHGFGMGHHNSLASHQQPSHHHHHHHPGLHIPHKSKLGRGHSRMAERQVSTEDAENCINEISESFPALSTKAHRLMRQVSGSFNSRTLKVALIFSIMLNIVMGISFGVFFGMWMSWDRNSGGDFRAADDASGGAFHHPTSQAHTGHHTGAAHVAAGHQNVLAHGKSMNPAVIAALGSKIASNQNTLESICAYCPARPCVEQPSAGTQFPLGGSSVKSSHSQPRRGHEPPKCVCMNEAFQSRLKTLSAAHLMLDVHETKKQKSLIWLTHDKDKICYVGEGVRYNSGELTILQKGKYYVYSQITFSTIDNEMPHGQSELLLVFSIQRKPRHETQQTLLLSKMTMEPNKEENDSVSGIIQLNEGDVLSVYISHPSLLKNILAANFFGLYKL</sequence>
<dbReference type="GO" id="GO:0005164">
    <property type="term" value="F:tumor necrosis factor receptor binding"/>
    <property type="evidence" value="ECO:0007669"/>
    <property type="project" value="InterPro"/>
</dbReference>
<keyword evidence="9" id="KW-1185">Reference proteome</keyword>
<evidence type="ECO:0000256" key="1">
    <source>
        <dbReference type="ARBA" id="ARBA00004370"/>
    </source>
</evidence>